<keyword evidence="16" id="KW-0325">Glycoprotein</keyword>
<evidence type="ECO:0000313" key="21">
    <source>
        <dbReference type="Proteomes" id="UP000694251"/>
    </source>
</evidence>
<evidence type="ECO:0000256" key="17">
    <source>
        <dbReference type="PROSITE-ProRule" id="PRU10141"/>
    </source>
</evidence>
<keyword evidence="12" id="KW-1133">Transmembrane helix</keyword>
<dbReference type="PANTHER" id="PTHR47986">
    <property type="entry name" value="OSJNBA0070M12.3 PROTEIN"/>
    <property type="match status" value="1"/>
</dbReference>
<evidence type="ECO:0000256" key="10">
    <source>
        <dbReference type="ARBA" id="ARBA00022777"/>
    </source>
</evidence>
<evidence type="ECO:0000256" key="11">
    <source>
        <dbReference type="ARBA" id="ARBA00022840"/>
    </source>
</evidence>
<keyword evidence="7 18" id="KW-0732">Signal</keyword>
<sequence length="657" mass="72348">MEAPKSLLLFLICAVYFLSASIADDGVAMLALAKSFRPLPIDWSTTSSNNYCQWTGISCISGRVSIANLEKHGLVGFISPAIATLTSLKKIYLNNNKLTGNIPKELTFMISLRLIDVSNNNLTGKIPKFPASVKFIYKPGNFLLGTIAGDSTTPGSGASASGLKASVITCVITILLAFLGWVTQKYVLKKRNRVSSPTEIEGVDVSSGGGHGENRRDPLVLEGGIVLFSVEVLREATNDFSEENILGSGGFGIVYSGKLEDETKVAVKRMTNVSAMGNNGMKQFDAEIAVLAKVRHRHVIGLLGYSVNGDERLLVYEHMSQGNLGQHLIEPARHGYSPLTWEQRVRIALDVAQGVEYLHSFAPQSSIHRDLKSSNILLGDDMRAKVADFGLVKVAAADGNYSVDRELAGTFGYLAPEYATSGISTTKVDVYAFGAVLMEMLTGRKAFDKELSVEKSHLVTWLSKIINNKDKLPEELDQTLKPDEQTMESIYRVAELAGHCTVGEAEHRPHMGHAVNVLGPLVETWKPSCEKEKESLGIDMGMSLRQRVQRWKNEGTSSSMISEPLLEKDKFPTGEEWKLFFDEDSLGPWEALYNRTWKPSCEEEKESLEIDMKMSLPQRLQSWQNEGTSSSMISEPLLEKDTSLTGVTWKQLLKVLT</sequence>
<dbReference type="PROSITE" id="PS50011">
    <property type="entry name" value="PROTEIN_KINASE_DOM"/>
    <property type="match status" value="1"/>
</dbReference>
<dbReference type="SMART" id="SM00220">
    <property type="entry name" value="S_TKc"/>
    <property type="match status" value="1"/>
</dbReference>
<evidence type="ECO:0000259" key="19">
    <source>
        <dbReference type="PROSITE" id="PS50011"/>
    </source>
</evidence>
<feature type="binding site" evidence="17">
    <location>
        <position position="268"/>
    </location>
    <ligand>
        <name>ATP</name>
        <dbReference type="ChEBI" id="CHEBI:30616"/>
    </ligand>
</feature>
<comment type="caution">
    <text evidence="20">The sequence shown here is derived from an EMBL/GenBank/DDBJ whole genome shotgun (WGS) entry which is preliminary data.</text>
</comment>
<evidence type="ECO:0000256" key="3">
    <source>
        <dbReference type="ARBA" id="ARBA00022527"/>
    </source>
</evidence>
<dbReference type="Pfam" id="PF08263">
    <property type="entry name" value="LRRNT_2"/>
    <property type="match status" value="1"/>
</dbReference>
<evidence type="ECO:0000256" key="18">
    <source>
        <dbReference type="SAM" id="SignalP"/>
    </source>
</evidence>
<comment type="subcellular location">
    <subcellularLocation>
        <location evidence="1">Cell membrane</location>
        <topology evidence="1">Single-pass membrane protein</topology>
    </subcellularLocation>
</comment>
<dbReference type="Pfam" id="PF07714">
    <property type="entry name" value="PK_Tyr_Ser-Thr"/>
    <property type="match status" value="1"/>
</dbReference>
<evidence type="ECO:0000256" key="2">
    <source>
        <dbReference type="ARBA" id="ARBA00022475"/>
    </source>
</evidence>
<gene>
    <name evidence="20" type="ORF">ISN44_As08g026140</name>
</gene>
<dbReference type="EMBL" id="JAEFBJ010000008">
    <property type="protein sequence ID" value="KAG7583071.1"/>
    <property type="molecule type" value="Genomic_DNA"/>
</dbReference>
<reference evidence="20 21" key="1">
    <citation type="submission" date="2020-12" db="EMBL/GenBank/DDBJ databases">
        <title>Concerted genomic and epigenomic changes stabilize Arabidopsis allopolyploids.</title>
        <authorList>
            <person name="Chen Z."/>
        </authorList>
    </citation>
    <scope>NUCLEOTIDE SEQUENCE [LARGE SCALE GENOMIC DNA]</scope>
    <source>
        <strain evidence="20">As9502</strain>
        <tissue evidence="20">Leaf</tissue>
    </source>
</reference>
<evidence type="ECO:0000313" key="20">
    <source>
        <dbReference type="EMBL" id="KAG7583071.1"/>
    </source>
</evidence>
<keyword evidence="8" id="KW-0677">Repeat</keyword>
<proteinExistence type="predicted"/>
<organism evidence="20 21">
    <name type="scientific">Arabidopsis suecica</name>
    <name type="common">Swedish thale-cress</name>
    <name type="synonym">Cardaminopsis suecica</name>
    <dbReference type="NCBI Taxonomy" id="45249"/>
    <lineage>
        <taxon>Eukaryota</taxon>
        <taxon>Viridiplantae</taxon>
        <taxon>Streptophyta</taxon>
        <taxon>Embryophyta</taxon>
        <taxon>Tracheophyta</taxon>
        <taxon>Spermatophyta</taxon>
        <taxon>Magnoliopsida</taxon>
        <taxon>eudicotyledons</taxon>
        <taxon>Gunneridae</taxon>
        <taxon>Pentapetalae</taxon>
        <taxon>rosids</taxon>
        <taxon>malvids</taxon>
        <taxon>Brassicales</taxon>
        <taxon>Brassicaceae</taxon>
        <taxon>Camelineae</taxon>
        <taxon>Arabidopsis</taxon>
    </lineage>
</organism>
<feature type="domain" description="Protein kinase" evidence="19">
    <location>
        <begin position="240"/>
        <end position="522"/>
    </location>
</feature>
<evidence type="ECO:0000256" key="1">
    <source>
        <dbReference type="ARBA" id="ARBA00004162"/>
    </source>
</evidence>
<evidence type="ECO:0000256" key="7">
    <source>
        <dbReference type="ARBA" id="ARBA00022729"/>
    </source>
</evidence>
<keyword evidence="3" id="KW-0723">Serine/threonine-protein kinase</keyword>
<accession>A0A8T2BGR0</accession>
<evidence type="ECO:0000256" key="15">
    <source>
        <dbReference type="ARBA" id="ARBA00023170"/>
    </source>
</evidence>
<name>A0A8T2BGR0_ARASU</name>
<dbReference type="FunFam" id="3.30.200.20:FF:000039">
    <property type="entry name" value="receptor-like protein kinase FERONIA"/>
    <property type="match status" value="1"/>
</dbReference>
<keyword evidence="2" id="KW-1003">Cell membrane</keyword>
<dbReference type="InterPro" id="IPR052422">
    <property type="entry name" value="Auxin_Ser/Thr_Kinase"/>
</dbReference>
<keyword evidence="11 17" id="KW-0067">ATP-binding</keyword>
<keyword evidence="9 17" id="KW-0547">Nucleotide-binding</keyword>
<dbReference type="GO" id="GO:0004674">
    <property type="term" value="F:protein serine/threonine kinase activity"/>
    <property type="evidence" value="ECO:0007669"/>
    <property type="project" value="UniProtKB-KW"/>
</dbReference>
<keyword evidence="14" id="KW-1015">Disulfide bond</keyword>
<evidence type="ECO:0000256" key="13">
    <source>
        <dbReference type="ARBA" id="ARBA00023136"/>
    </source>
</evidence>
<keyword evidence="21" id="KW-1185">Reference proteome</keyword>
<protein>
    <submittedName>
        <fullName evidence="20">Protein kinase domain</fullName>
    </submittedName>
</protein>
<evidence type="ECO:0000256" key="4">
    <source>
        <dbReference type="ARBA" id="ARBA00022614"/>
    </source>
</evidence>
<dbReference type="GO" id="GO:1901701">
    <property type="term" value="P:cellular response to oxygen-containing compound"/>
    <property type="evidence" value="ECO:0007669"/>
    <property type="project" value="UniProtKB-ARBA"/>
</dbReference>
<dbReference type="InterPro" id="IPR013210">
    <property type="entry name" value="LRR_N_plant-typ"/>
</dbReference>
<dbReference type="AlphaFoldDB" id="A0A8T2BGR0"/>
<feature type="signal peptide" evidence="18">
    <location>
        <begin position="1"/>
        <end position="23"/>
    </location>
</feature>
<dbReference type="InterPro" id="IPR017441">
    <property type="entry name" value="Protein_kinase_ATP_BS"/>
</dbReference>
<dbReference type="GO" id="GO:0045087">
    <property type="term" value="P:innate immune response"/>
    <property type="evidence" value="ECO:0007669"/>
    <property type="project" value="UniProtKB-ARBA"/>
</dbReference>
<dbReference type="Pfam" id="PF00560">
    <property type="entry name" value="LRR_1"/>
    <property type="match status" value="2"/>
</dbReference>
<dbReference type="InterPro" id="IPR001611">
    <property type="entry name" value="Leu-rich_rpt"/>
</dbReference>
<evidence type="ECO:0000256" key="12">
    <source>
        <dbReference type="ARBA" id="ARBA00022989"/>
    </source>
</evidence>
<dbReference type="PANTHER" id="PTHR47986:SF10">
    <property type="entry name" value="RECEPTOR-LIKE KINASE TMK4"/>
    <property type="match status" value="1"/>
</dbReference>
<keyword evidence="10 20" id="KW-0418">Kinase</keyword>
<dbReference type="InterPro" id="IPR000719">
    <property type="entry name" value="Prot_kinase_dom"/>
</dbReference>
<dbReference type="GO" id="GO:0005886">
    <property type="term" value="C:plasma membrane"/>
    <property type="evidence" value="ECO:0007669"/>
    <property type="project" value="UniProtKB-SubCell"/>
</dbReference>
<dbReference type="PROSITE" id="PS00107">
    <property type="entry name" value="PROTEIN_KINASE_ATP"/>
    <property type="match status" value="1"/>
</dbReference>
<keyword evidence="4" id="KW-0433">Leucine-rich repeat</keyword>
<dbReference type="FunFam" id="3.80.10.10:FF:000129">
    <property type="entry name" value="Leucine-rich repeat receptor-like kinase"/>
    <property type="match status" value="1"/>
</dbReference>
<evidence type="ECO:0000256" key="6">
    <source>
        <dbReference type="ARBA" id="ARBA00022692"/>
    </source>
</evidence>
<evidence type="ECO:0000256" key="14">
    <source>
        <dbReference type="ARBA" id="ARBA00023157"/>
    </source>
</evidence>
<feature type="chain" id="PRO_5035867921" evidence="18">
    <location>
        <begin position="24"/>
        <end position="657"/>
    </location>
</feature>
<dbReference type="FunFam" id="1.10.510.10:FF:000468">
    <property type="entry name" value="PTI1-like tyrosine-protein kinase 3"/>
    <property type="match status" value="1"/>
</dbReference>
<keyword evidence="15" id="KW-0675">Receptor</keyword>
<dbReference type="GO" id="GO:0005524">
    <property type="term" value="F:ATP binding"/>
    <property type="evidence" value="ECO:0007669"/>
    <property type="project" value="UniProtKB-UniRule"/>
</dbReference>
<keyword evidence="13" id="KW-0472">Membrane</keyword>
<evidence type="ECO:0000256" key="8">
    <source>
        <dbReference type="ARBA" id="ARBA00022737"/>
    </source>
</evidence>
<evidence type="ECO:0000256" key="9">
    <source>
        <dbReference type="ARBA" id="ARBA00022741"/>
    </source>
</evidence>
<evidence type="ECO:0000256" key="16">
    <source>
        <dbReference type="ARBA" id="ARBA00023180"/>
    </source>
</evidence>
<keyword evidence="5" id="KW-0808">Transferase</keyword>
<keyword evidence="6" id="KW-0812">Transmembrane</keyword>
<dbReference type="Proteomes" id="UP000694251">
    <property type="component" value="Chromosome 8"/>
</dbReference>
<dbReference type="InterPro" id="IPR001245">
    <property type="entry name" value="Ser-Thr/Tyr_kinase_cat_dom"/>
</dbReference>
<dbReference type="OrthoDB" id="1607253at2759"/>
<evidence type="ECO:0000256" key="5">
    <source>
        <dbReference type="ARBA" id="ARBA00022679"/>
    </source>
</evidence>